<proteinExistence type="predicted"/>
<name>A0A6A9V1P4_9ACTN</name>
<evidence type="ECO:0000313" key="1">
    <source>
        <dbReference type="EMBL" id="MVA77507.1"/>
    </source>
</evidence>
<keyword evidence="2" id="KW-1185">Reference proteome</keyword>
<dbReference type="RefSeq" id="WP_156611742.1">
    <property type="nucleotide sequence ID" value="NZ_WPCU01000010.1"/>
</dbReference>
<evidence type="ECO:0000313" key="2">
    <source>
        <dbReference type="Proteomes" id="UP000435304"/>
    </source>
</evidence>
<sequence>MIVHRSSTPDAEFARLDRAAADRFRSLVVDELARRGRPGRIENGVARTGERAYGLENLVRLVAPRPQEEWPALVAHHLDVVDAASEREHPRSTWPRCCRGCAGWRTPSQAPCSGG</sequence>
<organism evidence="1 2">
    <name type="scientific">Auraticoccus cholistanensis</name>
    <dbReference type="NCBI Taxonomy" id="2656650"/>
    <lineage>
        <taxon>Bacteria</taxon>
        <taxon>Bacillati</taxon>
        <taxon>Actinomycetota</taxon>
        <taxon>Actinomycetes</taxon>
        <taxon>Propionibacteriales</taxon>
        <taxon>Propionibacteriaceae</taxon>
        <taxon>Auraticoccus</taxon>
    </lineage>
</organism>
<reference evidence="1 2" key="1">
    <citation type="submission" date="2019-12" db="EMBL/GenBank/DDBJ databases">
        <title>Auraticoccus cholistani sp. nov., an actinomycete isolated from soil of Cholistan desert.</title>
        <authorList>
            <person name="Cheema M.T."/>
        </authorList>
    </citation>
    <scope>NUCLEOTIDE SEQUENCE [LARGE SCALE GENOMIC DNA]</scope>
    <source>
        <strain evidence="1 2">F435</strain>
    </source>
</reference>
<comment type="caution">
    <text evidence="1">The sequence shown here is derived from an EMBL/GenBank/DDBJ whole genome shotgun (WGS) entry which is preliminary data.</text>
</comment>
<protein>
    <submittedName>
        <fullName evidence="1">Uncharacterized protein</fullName>
    </submittedName>
</protein>
<gene>
    <name evidence="1" type="ORF">GC722_16005</name>
</gene>
<dbReference type="EMBL" id="WPCU01000010">
    <property type="protein sequence ID" value="MVA77507.1"/>
    <property type="molecule type" value="Genomic_DNA"/>
</dbReference>
<dbReference type="Proteomes" id="UP000435304">
    <property type="component" value="Unassembled WGS sequence"/>
</dbReference>
<dbReference type="AlphaFoldDB" id="A0A6A9V1P4"/>
<accession>A0A6A9V1P4</accession>